<dbReference type="GO" id="GO:0016477">
    <property type="term" value="P:cell migration"/>
    <property type="evidence" value="ECO:0007669"/>
    <property type="project" value="TreeGrafter"/>
</dbReference>
<dbReference type="SMART" id="SM00180">
    <property type="entry name" value="EGF_Lam"/>
    <property type="match status" value="1"/>
</dbReference>
<evidence type="ECO:0000256" key="6">
    <source>
        <dbReference type="SAM" id="SignalP"/>
    </source>
</evidence>
<accession>A0A433TKV9</accession>
<dbReference type="SMART" id="SM00136">
    <property type="entry name" value="LamNT"/>
    <property type="match status" value="1"/>
</dbReference>
<dbReference type="CDD" id="cd00055">
    <property type="entry name" value="EGF_Lam"/>
    <property type="match status" value="1"/>
</dbReference>
<evidence type="ECO:0000256" key="5">
    <source>
        <dbReference type="ARBA" id="ARBA00023292"/>
    </source>
</evidence>
<reference evidence="8 9" key="1">
    <citation type="submission" date="2019-01" db="EMBL/GenBank/DDBJ databases">
        <title>A draft genome assembly of the solar-powered sea slug Elysia chlorotica.</title>
        <authorList>
            <person name="Cai H."/>
            <person name="Li Q."/>
            <person name="Fang X."/>
            <person name="Li J."/>
            <person name="Curtis N.E."/>
            <person name="Altenburger A."/>
            <person name="Shibata T."/>
            <person name="Feng M."/>
            <person name="Maeda T."/>
            <person name="Schwartz J.A."/>
            <person name="Shigenobu S."/>
            <person name="Lundholm N."/>
            <person name="Nishiyama T."/>
            <person name="Yang H."/>
            <person name="Hasebe M."/>
            <person name="Li S."/>
            <person name="Pierce S.K."/>
            <person name="Wang J."/>
        </authorList>
    </citation>
    <scope>NUCLEOTIDE SEQUENCE [LARGE SCALE GENOMIC DNA]</scope>
    <source>
        <strain evidence="8">EC2010</strain>
        <tissue evidence="8">Whole organism of an adult</tissue>
    </source>
</reference>
<feature type="domain" description="Laminin N-terminal" evidence="7">
    <location>
        <begin position="37"/>
        <end position="272"/>
    </location>
</feature>
<dbReference type="Gene3D" id="2.60.120.260">
    <property type="entry name" value="Galactose-binding domain-like"/>
    <property type="match status" value="1"/>
</dbReference>
<keyword evidence="2" id="KW-0272">Extracellular matrix</keyword>
<feature type="signal peptide" evidence="6">
    <location>
        <begin position="1"/>
        <end position="25"/>
    </location>
</feature>
<organism evidence="8 9">
    <name type="scientific">Elysia chlorotica</name>
    <name type="common">Eastern emerald elysia</name>
    <name type="synonym">Sea slug</name>
    <dbReference type="NCBI Taxonomy" id="188477"/>
    <lineage>
        <taxon>Eukaryota</taxon>
        <taxon>Metazoa</taxon>
        <taxon>Spiralia</taxon>
        <taxon>Lophotrochozoa</taxon>
        <taxon>Mollusca</taxon>
        <taxon>Gastropoda</taxon>
        <taxon>Heterobranchia</taxon>
        <taxon>Euthyneura</taxon>
        <taxon>Panpulmonata</taxon>
        <taxon>Sacoglossa</taxon>
        <taxon>Placobranchoidea</taxon>
        <taxon>Plakobranchidae</taxon>
        <taxon>Elysia</taxon>
    </lineage>
</organism>
<dbReference type="InterPro" id="IPR008211">
    <property type="entry name" value="Laminin_N"/>
</dbReference>
<keyword evidence="4" id="KW-1015">Disulfide bond</keyword>
<dbReference type="Proteomes" id="UP000271974">
    <property type="component" value="Unassembled WGS sequence"/>
</dbReference>
<dbReference type="GO" id="GO:0009887">
    <property type="term" value="P:animal organ morphogenesis"/>
    <property type="evidence" value="ECO:0007669"/>
    <property type="project" value="TreeGrafter"/>
</dbReference>
<evidence type="ECO:0000256" key="3">
    <source>
        <dbReference type="ARBA" id="ARBA00022889"/>
    </source>
</evidence>
<dbReference type="GO" id="GO:0034446">
    <property type="term" value="P:substrate adhesion-dependent cell spreading"/>
    <property type="evidence" value="ECO:0007669"/>
    <property type="project" value="TreeGrafter"/>
</dbReference>
<dbReference type="EMBL" id="RQTK01000296">
    <property type="protein sequence ID" value="RUS82229.1"/>
    <property type="molecule type" value="Genomic_DNA"/>
</dbReference>
<keyword evidence="5" id="KW-0424">Laminin EGF-like domain</keyword>
<dbReference type="Gene3D" id="2.170.300.10">
    <property type="entry name" value="Tie2 ligand-binding domain superfamily"/>
    <property type="match status" value="1"/>
</dbReference>
<dbReference type="GO" id="GO:0070831">
    <property type="term" value="P:basement membrane assembly"/>
    <property type="evidence" value="ECO:0007669"/>
    <property type="project" value="TreeGrafter"/>
</dbReference>
<sequence length="329" mass="37325">MDKMRTIIPALCCVVVCSFISGALAQGELGIGQPQCEFGSCYPATGDLLIGREANLSATSTCGLNRPDRYCVVSYLEKAPKCFTCDSRQPYSAGYFEDSHRIENIVSNSPGRWWQAETGKEEVSIQLDLEAEFHFTHMIMTFKTFRPKAMLIERSFDFGRTWKVYRYFAERCDKSYPQIRKRFIGNISDVICDENYSAETPSTNGEVIYRVLPPYLVIPDPYSEEVQDLLKLTNLRVNFTALHTLGDTLLDSRPEIKEKYYYALFDVTVRGSCSCYGHAARCLPVDGDPTLLENMVYGKCECTHNTKGLNCEVCNDFFQDQPCGQQDQI</sequence>
<feature type="chain" id="PRO_5019343170" description="Laminin N-terminal domain-containing protein" evidence="6">
    <location>
        <begin position="26"/>
        <end position="329"/>
    </location>
</feature>
<comment type="caution">
    <text evidence="8">The sequence shown here is derived from an EMBL/GenBank/DDBJ whole genome shotgun (WGS) entry which is preliminary data.</text>
</comment>
<proteinExistence type="predicted"/>
<dbReference type="PANTHER" id="PTHR10574:SF375">
    <property type="entry name" value="LAMININ SUBUNIT BETA-1"/>
    <property type="match status" value="1"/>
</dbReference>
<dbReference type="PROSITE" id="PS51117">
    <property type="entry name" value="LAMININ_NTER"/>
    <property type="match status" value="1"/>
</dbReference>
<evidence type="ECO:0000256" key="2">
    <source>
        <dbReference type="ARBA" id="ARBA00022869"/>
    </source>
</evidence>
<dbReference type="OrthoDB" id="5985440at2759"/>
<dbReference type="InterPro" id="IPR050440">
    <property type="entry name" value="Laminin/Netrin_ECM"/>
</dbReference>
<dbReference type="InterPro" id="IPR002049">
    <property type="entry name" value="LE_dom"/>
</dbReference>
<name>A0A433TKV9_ELYCH</name>
<dbReference type="SUPFAM" id="SSF49785">
    <property type="entry name" value="Galactose-binding domain-like"/>
    <property type="match status" value="1"/>
</dbReference>
<keyword evidence="9" id="KW-1185">Reference proteome</keyword>
<dbReference type="GO" id="GO:0007411">
    <property type="term" value="P:axon guidance"/>
    <property type="evidence" value="ECO:0007669"/>
    <property type="project" value="TreeGrafter"/>
</dbReference>
<dbReference type="FunFam" id="2.60.120.260:FF:000010">
    <property type="entry name" value="Laminin subunit beta 1"/>
    <property type="match status" value="1"/>
</dbReference>
<dbReference type="SUPFAM" id="SSF57196">
    <property type="entry name" value="EGF/Laminin"/>
    <property type="match status" value="1"/>
</dbReference>
<keyword evidence="2" id="KW-0964">Secreted</keyword>
<keyword evidence="6" id="KW-0732">Signal</keyword>
<gene>
    <name evidence="8" type="ORF">EGW08_010005</name>
</gene>
<dbReference type="Pfam" id="PF00055">
    <property type="entry name" value="Laminin_N"/>
    <property type="match status" value="1"/>
</dbReference>
<dbReference type="GO" id="GO:0009888">
    <property type="term" value="P:tissue development"/>
    <property type="evidence" value="ECO:0007669"/>
    <property type="project" value="TreeGrafter"/>
</dbReference>
<feature type="non-terminal residue" evidence="8">
    <location>
        <position position="329"/>
    </location>
</feature>
<dbReference type="PANTHER" id="PTHR10574">
    <property type="entry name" value="NETRIN/LAMININ-RELATED"/>
    <property type="match status" value="1"/>
</dbReference>
<protein>
    <recommendedName>
        <fullName evidence="7">Laminin N-terminal domain-containing protein</fullName>
    </recommendedName>
</protein>
<keyword evidence="3" id="KW-0130">Cell adhesion</keyword>
<dbReference type="AlphaFoldDB" id="A0A433TKV9"/>
<dbReference type="STRING" id="188477.A0A433TKV9"/>
<dbReference type="InterPro" id="IPR008979">
    <property type="entry name" value="Galactose-bd-like_sf"/>
</dbReference>
<evidence type="ECO:0000313" key="8">
    <source>
        <dbReference type="EMBL" id="RUS82229.1"/>
    </source>
</evidence>
<dbReference type="GO" id="GO:0043256">
    <property type="term" value="C:laminin complex"/>
    <property type="evidence" value="ECO:0007669"/>
    <property type="project" value="TreeGrafter"/>
</dbReference>
<keyword evidence="2" id="KW-0084">Basement membrane</keyword>
<comment type="subcellular location">
    <subcellularLocation>
        <location evidence="1">Secreted</location>
        <location evidence="1">Extracellular space</location>
        <location evidence="1">Extracellular matrix</location>
        <location evidence="1">Basement membrane</location>
    </subcellularLocation>
</comment>
<evidence type="ECO:0000256" key="4">
    <source>
        <dbReference type="ARBA" id="ARBA00023157"/>
    </source>
</evidence>
<evidence type="ECO:0000313" key="9">
    <source>
        <dbReference type="Proteomes" id="UP000271974"/>
    </source>
</evidence>
<evidence type="ECO:0000259" key="7">
    <source>
        <dbReference type="PROSITE" id="PS51117"/>
    </source>
</evidence>
<evidence type="ECO:0000256" key="1">
    <source>
        <dbReference type="ARBA" id="ARBA00004302"/>
    </source>
</evidence>